<gene>
    <name evidence="1" type="ORF">C4561_01830</name>
</gene>
<dbReference type="AlphaFoldDB" id="A0A3A4ZER8"/>
<comment type="caution">
    <text evidence="1">The sequence shown here is derived from an EMBL/GenBank/DDBJ whole genome shotgun (WGS) entry which is preliminary data.</text>
</comment>
<sequence>MSETKSDILLAPDGQKVRTKGKPLCAFTVVIYETGAIEILEETEYGGQKFPQAIHSGTIAESIQALAIINMFQPLINQIAMRIRGEIPPLVIQALNKVMQDSMRVAAAAQAVEKRH</sequence>
<dbReference type="EMBL" id="QZJF01000008">
    <property type="protein sequence ID" value="RJR27669.1"/>
    <property type="molecule type" value="Genomic_DNA"/>
</dbReference>
<reference evidence="1 2" key="1">
    <citation type="journal article" date="2017" name="ISME J.">
        <title>Energy and carbon metabolisms in a deep terrestrial subsurface fluid microbial community.</title>
        <authorList>
            <person name="Momper L."/>
            <person name="Jungbluth S.P."/>
            <person name="Lee M.D."/>
            <person name="Amend J.P."/>
        </authorList>
    </citation>
    <scope>NUCLEOTIDE SEQUENCE [LARGE SCALE GENOMIC DNA]</scope>
    <source>
        <strain evidence="1">SURF_46</strain>
    </source>
</reference>
<dbReference type="Proteomes" id="UP000265540">
    <property type="component" value="Unassembled WGS sequence"/>
</dbReference>
<accession>A0A3A4ZER8</accession>
<organism evidence="1 2">
    <name type="scientific">candidate division WWE3 bacterium</name>
    <dbReference type="NCBI Taxonomy" id="2053526"/>
    <lineage>
        <taxon>Bacteria</taxon>
        <taxon>Katanobacteria</taxon>
    </lineage>
</organism>
<evidence type="ECO:0000313" key="2">
    <source>
        <dbReference type="Proteomes" id="UP000265540"/>
    </source>
</evidence>
<evidence type="ECO:0000313" key="1">
    <source>
        <dbReference type="EMBL" id="RJR27669.1"/>
    </source>
</evidence>
<protein>
    <submittedName>
        <fullName evidence="1">Uncharacterized protein</fullName>
    </submittedName>
</protein>
<name>A0A3A4ZER8_UNCKA</name>
<proteinExistence type="predicted"/>